<gene>
    <name evidence="4" type="ORF">MGAL_10B004922</name>
</gene>
<dbReference type="SUPFAM" id="SSF56821">
    <property type="entry name" value="Prismane protein-like"/>
    <property type="match status" value="1"/>
</dbReference>
<evidence type="ECO:0000256" key="2">
    <source>
        <dbReference type="ARBA" id="ARBA00023004"/>
    </source>
</evidence>
<dbReference type="PANTHER" id="PTHR30109">
    <property type="entry name" value="HYDROXYLAMINE REDUCTASE"/>
    <property type="match status" value="1"/>
</dbReference>
<dbReference type="GO" id="GO:0046872">
    <property type="term" value="F:metal ion binding"/>
    <property type="evidence" value="ECO:0007669"/>
    <property type="project" value="UniProtKB-KW"/>
</dbReference>
<keyword evidence="2" id="KW-0408">Iron</keyword>
<comment type="caution">
    <text evidence="4">The sequence shown here is derived from an EMBL/GenBank/DDBJ whole genome shotgun (WGS) entry which is preliminary data.</text>
</comment>
<proteinExistence type="predicted"/>
<keyword evidence="5" id="KW-1185">Reference proteome</keyword>
<dbReference type="Gene3D" id="3.40.50.2030">
    <property type="match status" value="1"/>
</dbReference>
<dbReference type="GO" id="GO:0042542">
    <property type="term" value="P:response to hydrogen peroxide"/>
    <property type="evidence" value="ECO:0007669"/>
    <property type="project" value="TreeGrafter"/>
</dbReference>
<dbReference type="PANTHER" id="PTHR30109:SF0">
    <property type="entry name" value="HYDROXYLAMINE REDUCTASE"/>
    <property type="match status" value="1"/>
</dbReference>
<dbReference type="GO" id="GO:0051536">
    <property type="term" value="F:iron-sulfur cluster binding"/>
    <property type="evidence" value="ECO:0007669"/>
    <property type="project" value="UniProtKB-KW"/>
</dbReference>
<dbReference type="InterPro" id="IPR016099">
    <property type="entry name" value="Prismane-like_a/b-sand"/>
</dbReference>
<accession>A0A8B6HIJ5</accession>
<dbReference type="GO" id="GO:0004601">
    <property type="term" value="F:peroxidase activity"/>
    <property type="evidence" value="ECO:0007669"/>
    <property type="project" value="TreeGrafter"/>
</dbReference>
<dbReference type="Gene3D" id="1.20.1270.20">
    <property type="match status" value="2"/>
</dbReference>
<sequence length="368" mass="41233">MSFDLNASNSLYKYRNTRSTLTNVNFDQDRFPEYIKTATKHRDAIKKLMEKKSSQPLDEKLKHVPASWVPESYDVKYLEDEGLKVGVLENQSIYGPDVNGYMTIYGIKGLSAYACHANALGEEDPEVSTSLYEVLDFLTSGTEEERHDLTTNLKLALKVGEINLRVMELLDKGHRKQLGIQSPSTVNRAPVPGKCILVSGHDLMDLYAILKHTEKEGINVYTHGEMLPAHSYHILREFKHAKSLPGFDDKTVQKFDKNTFTVGFGREVILDNADKCNDSYGAIMVAQALASALNTDINSLPLSLSLSWFEQKAVAVLLSLLSLGIKNIRLGPVMPAFLTPTVRQALKDQYGIMPVDIRHPLKDIEDMM</sequence>
<organism evidence="4 5">
    <name type="scientific">Mytilus galloprovincialis</name>
    <name type="common">Mediterranean mussel</name>
    <dbReference type="NCBI Taxonomy" id="29158"/>
    <lineage>
        <taxon>Eukaryota</taxon>
        <taxon>Metazoa</taxon>
        <taxon>Spiralia</taxon>
        <taxon>Lophotrochozoa</taxon>
        <taxon>Mollusca</taxon>
        <taxon>Bivalvia</taxon>
        <taxon>Autobranchia</taxon>
        <taxon>Pteriomorphia</taxon>
        <taxon>Mytilida</taxon>
        <taxon>Mytiloidea</taxon>
        <taxon>Mytilidae</taxon>
        <taxon>Mytilinae</taxon>
        <taxon>Mytilus</taxon>
    </lineage>
</organism>
<dbReference type="InterPro" id="IPR004137">
    <property type="entry name" value="HCP/CODH"/>
</dbReference>
<dbReference type="Pfam" id="PF03063">
    <property type="entry name" value="Prismane"/>
    <property type="match status" value="2"/>
</dbReference>
<evidence type="ECO:0000313" key="4">
    <source>
        <dbReference type="EMBL" id="VDI79533.1"/>
    </source>
</evidence>
<name>A0A8B6HIJ5_MYTGA</name>
<reference evidence="4" key="1">
    <citation type="submission" date="2018-11" db="EMBL/GenBank/DDBJ databases">
        <authorList>
            <person name="Alioto T."/>
            <person name="Alioto T."/>
        </authorList>
    </citation>
    <scope>NUCLEOTIDE SEQUENCE</scope>
</reference>
<dbReference type="OrthoDB" id="1470350at2759"/>
<keyword evidence="3" id="KW-0411">Iron-sulfur</keyword>
<dbReference type="Proteomes" id="UP000596742">
    <property type="component" value="Unassembled WGS sequence"/>
</dbReference>
<dbReference type="GO" id="GO:0050418">
    <property type="term" value="F:hydroxylamine reductase activity"/>
    <property type="evidence" value="ECO:0007669"/>
    <property type="project" value="TreeGrafter"/>
</dbReference>
<evidence type="ECO:0000256" key="3">
    <source>
        <dbReference type="ARBA" id="ARBA00023014"/>
    </source>
</evidence>
<evidence type="ECO:0000256" key="1">
    <source>
        <dbReference type="ARBA" id="ARBA00022723"/>
    </source>
</evidence>
<evidence type="ECO:0008006" key="6">
    <source>
        <dbReference type="Google" id="ProtNLM"/>
    </source>
</evidence>
<protein>
    <recommendedName>
        <fullName evidence="6">Hydroxylamine reductase</fullName>
    </recommendedName>
</protein>
<keyword evidence="1" id="KW-0479">Metal-binding</keyword>
<dbReference type="InterPro" id="IPR016100">
    <property type="entry name" value="Prismane_a-bundle"/>
</dbReference>
<dbReference type="AlphaFoldDB" id="A0A8B6HIJ5"/>
<dbReference type="InterPro" id="IPR011254">
    <property type="entry name" value="Prismane-like_sf"/>
</dbReference>
<evidence type="ECO:0000313" key="5">
    <source>
        <dbReference type="Proteomes" id="UP000596742"/>
    </source>
</evidence>
<dbReference type="EMBL" id="UYJE01010078">
    <property type="protein sequence ID" value="VDI79533.1"/>
    <property type="molecule type" value="Genomic_DNA"/>
</dbReference>